<organism evidence="2 3">
    <name type="scientific">Dipteronia dyeriana</name>
    <dbReference type="NCBI Taxonomy" id="168575"/>
    <lineage>
        <taxon>Eukaryota</taxon>
        <taxon>Viridiplantae</taxon>
        <taxon>Streptophyta</taxon>
        <taxon>Embryophyta</taxon>
        <taxon>Tracheophyta</taxon>
        <taxon>Spermatophyta</taxon>
        <taxon>Magnoliopsida</taxon>
        <taxon>eudicotyledons</taxon>
        <taxon>Gunneridae</taxon>
        <taxon>Pentapetalae</taxon>
        <taxon>rosids</taxon>
        <taxon>malvids</taxon>
        <taxon>Sapindales</taxon>
        <taxon>Sapindaceae</taxon>
        <taxon>Hippocastanoideae</taxon>
        <taxon>Acereae</taxon>
        <taxon>Dipteronia</taxon>
    </lineage>
</organism>
<dbReference type="InterPro" id="IPR053151">
    <property type="entry name" value="RNase_H-like"/>
</dbReference>
<dbReference type="PANTHER" id="PTHR47723">
    <property type="entry name" value="OS05G0353850 PROTEIN"/>
    <property type="match status" value="1"/>
</dbReference>
<sequence length="136" mass="15836">MNCPGKIIFKFREEWMDANNDMDRNSGLNLTWKAGFRKVMVESDSQSDVLPLKRDIPLYHTLYNIIHACKFHMENDWSYSIHHIYRESNRVADSLDNLEHSLIFGITVFEDPPLQIFDILDDECNGVAIARMVPCS</sequence>
<evidence type="ECO:0000313" key="2">
    <source>
        <dbReference type="EMBL" id="KAK2662405.1"/>
    </source>
</evidence>
<gene>
    <name evidence="2" type="ORF">Ddye_000979</name>
</gene>
<dbReference type="GO" id="GO:0004523">
    <property type="term" value="F:RNA-DNA hybrid ribonuclease activity"/>
    <property type="evidence" value="ECO:0007669"/>
    <property type="project" value="InterPro"/>
</dbReference>
<evidence type="ECO:0000313" key="3">
    <source>
        <dbReference type="Proteomes" id="UP001280121"/>
    </source>
</evidence>
<dbReference type="EMBL" id="JANJYI010000001">
    <property type="protein sequence ID" value="KAK2662405.1"/>
    <property type="molecule type" value="Genomic_DNA"/>
</dbReference>
<dbReference type="InterPro" id="IPR044730">
    <property type="entry name" value="RNase_H-like_dom_plant"/>
</dbReference>
<dbReference type="AlphaFoldDB" id="A0AAD9XNC8"/>
<protein>
    <recommendedName>
        <fullName evidence="1">RNase H type-1 domain-containing protein</fullName>
    </recommendedName>
</protein>
<reference evidence="2" key="1">
    <citation type="journal article" date="2023" name="Plant J.">
        <title>Genome sequences and population genomics provide insights into the demographic history, inbreeding, and mutation load of two 'living fossil' tree species of Dipteronia.</title>
        <authorList>
            <person name="Feng Y."/>
            <person name="Comes H.P."/>
            <person name="Chen J."/>
            <person name="Zhu S."/>
            <person name="Lu R."/>
            <person name="Zhang X."/>
            <person name="Li P."/>
            <person name="Qiu J."/>
            <person name="Olsen K.M."/>
            <person name="Qiu Y."/>
        </authorList>
    </citation>
    <scope>NUCLEOTIDE SEQUENCE</scope>
    <source>
        <strain evidence="2">KIB01</strain>
    </source>
</reference>
<keyword evidence="3" id="KW-1185">Reference proteome</keyword>
<comment type="caution">
    <text evidence="2">The sequence shown here is derived from an EMBL/GenBank/DDBJ whole genome shotgun (WGS) entry which is preliminary data.</text>
</comment>
<proteinExistence type="predicted"/>
<accession>A0AAD9XNC8</accession>
<dbReference type="CDD" id="cd06222">
    <property type="entry name" value="RNase_H_like"/>
    <property type="match status" value="1"/>
</dbReference>
<dbReference type="GO" id="GO:0003676">
    <property type="term" value="F:nucleic acid binding"/>
    <property type="evidence" value="ECO:0007669"/>
    <property type="project" value="InterPro"/>
</dbReference>
<dbReference type="Proteomes" id="UP001280121">
    <property type="component" value="Unassembled WGS sequence"/>
</dbReference>
<evidence type="ECO:0000259" key="1">
    <source>
        <dbReference type="Pfam" id="PF13456"/>
    </source>
</evidence>
<dbReference type="Pfam" id="PF13456">
    <property type="entry name" value="RVT_3"/>
    <property type="match status" value="1"/>
</dbReference>
<dbReference type="InterPro" id="IPR002156">
    <property type="entry name" value="RNaseH_domain"/>
</dbReference>
<name>A0AAD9XNC8_9ROSI</name>
<dbReference type="PANTHER" id="PTHR47723:SF19">
    <property type="entry name" value="POLYNUCLEOTIDYL TRANSFERASE, RIBONUCLEASE H-LIKE SUPERFAMILY PROTEIN"/>
    <property type="match status" value="1"/>
</dbReference>
<feature type="domain" description="RNase H type-1" evidence="1">
    <location>
        <begin position="27"/>
        <end position="95"/>
    </location>
</feature>